<proteinExistence type="predicted"/>
<keyword evidence="1" id="KW-0732">Signal</keyword>
<accession>A0ABW9ZAR6</accession>
<gene>
    <name evidence="2" type="ORF">GV828_12440</name>
</gene>
<dbReference type="Proteomes" id="UP000798602">
    <property type="component" value="Unassembled WGS sequence"/>
</dbReference>
<comment type="caution">
    <text evidence="2">The sequence shown here is derived from an EMBL/GenBank/DDBJ whole genome shotgun (WGS) entry which is preliminary data.</text>
</comment>
<evidence type="ECO:0000313" key="2">
    <source>
        <dbReference type="EMBL" id="NBL66008.1"/>
    </source>
</evidence>
<dbReference type="RefSeq" id="WP_166537827.1">
    <property type="nucleotide sequence ID" value="NZ_JAABLM010000019.1"/>
</dbReference>
<dbReference type="EMBL" id="JAABLM010000019">
    <property type="protein sequence ID" value="NBL66008.1"/>
    <property type="molecule type" value="Genomic_DNA"/>
</dbReference>
<protein>
    <recommendedName>
        <fullName evidence="4">Sugar-binding protein</fullName>
    </recommendedName>
</protein>
<feature type="signal peptide" evidence="1">
    <location>
        <begin position="1"/>
        <end position="22"/>
    </location>
</feature>
<feature type="chain" id="PRO_5045263587" description="Sugar-binding protein" evidence="1">
    <location>
        <begin position="23"/>
        <end position="311"/>
    </location>
</feature>
<evidence type="ECO:0000256" key="1">
    <source>
        <dbReference type="SAM" id="SignalP"/>
    </source>
</evidence>
<sequence>MKLVLKYNLLVLLCVFGLTAKAQESIKPEDFDLPKNTVKAVIRYADFSIPQQQFSVRPSYSVYTFKNDKIVSLRYEDSTTMVKTTVNYQYENDNLKSKETHQSSNAGTERKINTYRTEKQGYKTTFYRTYPTEGTDKTISFYNEAGELRGKSFYNVHGKRTEQIEYNGKEGYRLKKYYDEKLMSDISYVNDSNGKLTKSETLVLPGEDEEVKVLTLYYYNPNGDLKQVVDFITEAKNSGKKISRQKQYSYLYDGDVWVAQIEYSLANNKKNNLIATIRTIETPDKIYNAPSDEQLKVFFQETYQKYLKLSR</sequence>
<reference evidence="3" key="1">
    <citation type="submission" date="2020-01" db="EMBL/GenBank/DDBJ databases">
        <title>Sphingomonas sp. strain CSW-10.</title>
        <authorList>
            <person name="Chen W.-M."/>
        </authorList>
    </citation>
    <scope>NUCLEOTIDE SEQUENCE [LARGE SCALE GENOMIC DNA]</scope>
    <source>
        <strain evidence="3">NST-5</strain>
    </source>
</reference>
<organism evidence="2 3">
    <name type="scientific">Flavobacterium ichthyis</name>
    <dbReference type="NCBI Taxonomy" id="2698827"/>
    <lineage>
        <taxon>Bacteria</taxon>
        <taxon>Pseudomonadati</taxon>
        <taxon>Bacteroidota</taxon>
        <taxon>Flavobacteriia</taxon>
        <taxon>Flavobacteriales</taxon>
        <taxon>Flavobacteriaceae</taxon>
        <taxon>Flavobacterium</taxon>
    </lineage>
</organism>
<keyword evidence="3" id="KW-1185">Reference proteome</keyword>
<name>A0ABW9ZAR6_9FLAO</name>
<evidence type="ECO:0008006" key="4">
    <source>
        <dbReference type="Google" id="ProtNLM"/>
    </source>
</evidence>
<evidence type="ECO:0000313" key="3">
    <source>
        <dbReference type="Proteomes" id="UP000798602"/>
    </source>
</evidence>